<dbReference type="AlphaFoldDB" id="A0AA36H8T2"/>
<dbReference type="GO" id="GO:0022857">
    <property type="term" value="F:transmembrane transporter activity"/>
    <property type="evidence" value="ECO:0007669"/>
    <property type="project" value="InterPro"/>
</dbReference>
<dbReference type="GO" id="GO:0005765">
    <property type="term" value="C:lysosomal membrane"/>
    <property type="evidence" value="ECO:0007669"/>
    <property type="project" value="TreeGrafter"/>
</dbReference>
<keyword evidence="4 5" id="KW-0472">Membrane</keyword>
<feature type="transmembrane region" description="Helical" evidence="5">
    <location>
        <begin position="279"/>
        <end position="301"/>
    </location>
</feature>
<dbReference type="InterPro" id="IPR011701">
    <property type="entry name" value="MFS"/>
</dbReference>
<feature type="transmembrane region" description="Helical" evidence="5">
    <location>
        <begin position="209"/>
        <end position="231"/>
    </location>
</feature>
<reference evidence="6" key="1">
    <citation type="submission" date="2023-07" db="EMBL/GenBank/DDBJ databases">
        <authorList>
            <consortium name="CYATHOMIX"/>
        </authorList>
    </citation>
    <scope>NUCLEOTIDE SEQUENCE</scope>
    <source>
        <strain evidence="6">N/A</strain>
    </source>
</reference>
<accession>A0AA36H8T2</accession>
<feature type="transmembrane region" description="Helical" evidence="5">
    <location>
        <begin position="107"/>
        <end position="126"/>
    </location>
</feature>
<feature type="transmembrane region" description="Helical" evidence="5">
    <location>
        <begin position="341"/>
        <end position="360"/>
    </location>
</feature>
<dbReference type="Pfam" id="PF07690">
    <property type="entry name" value="MFS_1"/>
    <property type="match status" value="1"/>
</dbReference>
<comment type="caution">
    <text evidence="6">The sequence shown here is derived from an EMBL/GenBank/DDBJ whole genome shotgun (WGS) entry which is preliminary data.</text>
</comment>
<dbReference type="SUPFAM" id="SSF103473">
    <property type="entry name" value="MFS general substrate transporter"/>
    <property type="match status" value="1"/>
</dbReference>
<dbReference type="InterPro" id="IPR051068">
    <property type="entry name" value="MFS_Domain-Containing_Protein"/>
</dbReference>
<evidence type="ECO:0000313" key="6">
    <source>
        <dbReference type="EMBL" id="CAJ0605787.1"/>
    </source>
</evidence>
<dbReference type="Proteomes" id="UP001176961">
    <property type="component" value="Unassembled WGS sequence"/>
</dbReference>
<evidence type="ECO:0000256" key="1">
    <source>
        <dbReference type="ARBA" id="ARBA00004141"/>
    </source>
</evidence>
<proteinExistence type="predicted"/>
<feature type="transmembrane region" description="Helical" evidence="5">
    <location>
        <begin position="73"/>
        <end position="95"/>
    </location>
</feature>
<dbReference type="EMBL" id="CATQJL010000316">
    <property type="protein sequence ID" value="CAJ0605787.1"/>
    <property type="molecule type" value="Genomic_DNA"/>
</dbReference>
<evidence type="ECO:0000313" key="7">
    <source>
        <dbReference type="Proteomes" id="UP001176961"/>
    </source>
</evidence>
<keyword evidence="3 5" id="KW-1133">Transmembrane helix</keyword>
<dbReference type="CDD" id="cd17326">
    <property type="entry name" value="MFS_MFSD8"/>
    <property type="match status" value="1"/>
</dbReference>
<evidence type="ECO:0000256" key="3">
    <source>
        <dbReference type="ARBA" id="ARBA00022989"/>
    </source>
</evidence>
<dbReference type="PANTHER" id="PTHR23510:SF73">
    <property type="entry name" value="MFS DOMAIN-CONTAINING PROTEIN"/>
    <property type="match status" value="1"/>
</dbReference>
<evidence type="ECO:0000256" key="2">
    <source>
        <dbReference type="ARBA" id="ARBA00022692"/>
    </source>
</evidence>
<feature type="transmembrane region" description="Helical" evidence="5">
    <location>
        <begin position="391"/>
        <end position="414"/>
    </location>
</feature>
<evidence type="ECO:0000256" key="5">
    <source>
        <dbReference type="SAM" id="Phobius"/>
    </source>
</evidence>
<comment type="subcellular location">
    <subcellularLocation>
        <location evidence="1">Membrane</location>
        <topology evidence="1">Multi-pass membrane protein</topology>
    </subcellularLocation>
</comment>
<keyword evidence="2 5" id="KW-0812">Transmembrane</keyword>
<name>A0AA36H8T2_CYLNA</name>
<sequence length="489" mass="53386">MELAKGDMLQGEHMLGSVTDSSVSEVLETRRTDWKAVAMAGLVTFLAAVENTVLGMSEWPYMHTIDPDATSQFFGLVSSVSKCGHAIFAIVFAFWSYKAKSTKMPLVAGRVIAFIGCCLYLCVELLPTGRRYLMLVCYFLFGVAISSSTVLRAYIAAVSSTDDRARAYSAFVVASMLSVVVGPVCQLAFSDMPYPGYVLIENALKFHIYSAPIWIASLTNFVSIAIIIYGLKDIHVGEKVEKKGESEISVKVLKEKIKAVTSMNLPWGLIFLCWLEKMIAQLSIVTLSTVVTPLAMISFGWDGQLTVKVFALCMACVGVLSILVALAFAVCRLGNIISPRVSFLLAISLPVVMYALSFPYPMTSHKMFEYNATSGIGCNTREYTWCDTAYATWPIVLLPIICVVMGIGVPTSFISLDTIYSKVLGDIDQNVMQGAIIVAEDVILILGPLYAASLFTHSGQATLWIANGVITIGGIVLWIACFHKLKRFK</sequence>
<keyword evidence="7" id="KW-1185">Reference proteome</keyword>
<feature type="transmembrane region" description="Helical" evidence="5">
    <location>
        <begin position="167"/>
        <end position="189"/>
    </location>
</feature>
<evidence type="ECO:0000256" key="4">
    <source>
        <dbReference type="ARBA" id="ARBA00023136"/>
    </source>
</evidence>
<feature type="transmembrane region" description="Helical" evidence="5">
    <location>
        <begin position="132"/>
        <end position="155"/>
    </location>
</feature>
<dbReference type="InterPro" id="IPR036259">
    <property type="entry name" value="MFS_trans_sf"/>
</dbReference>
<feature type="transmembrane region" description="Helical" evidence="5">
    <location>
        <begin position="36"/>
        <end position="53"/>
    </location>
</feature>
<feature type="transmembrane region" description="Helical" evidence="5">
    <location>
        <begin position="307"/>
        <end position="329"/>
    </location>
</feature>
<protein>
    <submittedName>
        <fullName evidence="6">Uncharacterized protein</fullName>
    </submittedName>
</protein>
<dbReference type="PANTHER" id="PTHR23510">
    <property type="entry name" value="INNER MEMBRANE TRANSPORT PROTEIN YAJR"/>
    <property type="match status" value="1"/>
</dbReference>
<organism evidence="6 7">
    <name type="scientific">Cylicocyclus nassatus</name>
    <name type="common">Nematode worm</name>
    <dbReference type="NCBI Taxonomy" id="53992"/>
    <lineage>
        <taxon>Eukaryota</taxon>
        <taxon>Metazoa</taxon>
        <taxon>Ecdysozoa</taxon>
        <taxon>Nematoda</taxon>
        <taxon>Chromadorea</taxon>
        <taxon>Rhabditida</taxon>
        <taxon>Rhabditina</taxon>
        <taxon>Rhabditomorpha</taxon>
        <taxon>Strongyloidea</taxon>
        <taxon>Strongylidae</taxon>
        <taxon>Cylicocyclus</taxon>
    </lineage>
</organism>
<feature type="transmembrane region" description="Helical" evidence="5">
    <location>
        <begin position="435"/>
        <end position="455"/>
    </location>
</feature>
<gene>
    <name evidence="6" type="ORF">CYNAS_LOCUS17770</name>
</gene>
<dbReference type="Gene3D" id="1.20.1250.20">
    <property type="entry name" value="MFS general substrate transporter like domains"/>
    <property type="match status" value="1"/>
</dbReference>
<feature type="transmembrane region" description="Helical" evidence="5">
    <location>
        <begin position="461"/>
        <end position="482"/>
    </location>
</feature>